<keyword evidence="9" id="KW-0206">Cytoskeleton</keyword>
<dbReference type="GO" id="GO:0046872">
    <property type="term" value="F:metal ion binding"/>
    <property type="evidence" value="ECO:0007669"/>
    <property type="project" value="UniProtKB-KW"/>
</dbReference>
<dbReference type="FunFam" id="2.10.110.10:FF:000018">
    <property type="entry name" value="Paxillin isoform 1"/>
    <property type="match status" value="1"/>
</dbReference>
<dbReference type="InterPro" id="IPR047075">
    <property type="entry name" value="Paxillin_TGFB1I1_LIM_dom1"/>
</dbReference>
<evidence type="ECO:0000256" key="6">
    <source>
        <dbReference type="ARBA" id="ARBA00022833"/>
    </source>
</evidence>
<comment type="caution">
    <text evidence="13">The sequence shown here is derived from an EMBL/GenBank/DDBJ whole genome shotgun (WGS) entry which is preliminary data.</text>
</comment>
<dbReference type="GO" id="GO:0001725">
    <property type="term" value="C:stress fiber"/>
    <property type="evidence" value="ECO:0007669"/>
    <property type="project" value="TreeGrafter"/>
</dbReference>
<dbReference type="SMART" id="SM00132">
    <property type="entry name" value="LIM"/>
    <property type="match status" value="4"/>
</dbReference>
<dbReference type="AlphaFoldDB" id="A0AA88SL82"/>
<evidence type="ECO:0000256" key="3">
    <source>
        <dbReference type="ARBA" id="ARBA00022490"/>
    </source>
</evidence>
<evidence type="ECO:0000313" key="13">
    <source>
        <dbReference type="EMBL" id="KAK2835603.1"/>
    </source>
</evidence>
<dbReference type="PANTHER" id="PTHR24214">
    <property type="entry name" value="PDZ AND LIM DOMAIN PROTEIN ZASP"/>
    <property type="match status" value="1"/>
</dbReference>
<dbReference type="InterPro" id="IPR050604">
    <property type="entry name" value="PDZ-LIM_domain"/>
</dbReference>
<proteinExistence type="predicted"/>
<feature type="region of interest" description="Disordered" evidence="11">
    <location>
        <begin position="86"/>
        <end position="138"/>
    </location>
</feature>
<feature type="domain" description="LIM zinc-binding" evidence="12">
    <location>
        <begin position="338"/>
        <end position="395"/>
    </location>
</feature>
<evidence type="ECO:0000256" key="8">
    <source>
        <dbReference type="ARBA" id="ARBA00023038"/>
    </source>
</evidence>
<reference evidence="13" key="1">
    <citation type="submission" date="2023-07" db="EMBL/GenBank/DDBJ databases">
        <title>Chromosome-level Genome Assembly of Striped Snakehead (Channa striata).</title>
        <authorList>
            <person name="Liu H."/>
        </authorList>
    </citation>
    <scope>NUCLEOTIDE SEQUENCE</scope>
    <source>
        <strain evidence="13">Gz</strain>
        <tissue evidence="13">Muscle</tissue>
    </source>
</reference>
<dbReference type="GO" id="GO:0003779">
    <property type="term" value="F:actin binding"/>
    <property type="evidence" value="ECO:0007669"/>
    <property type="project" value="TreeGrafter"/>
</dbReference>
<evidence type="ECO:0000256" key="4">
    <source>
        <dbReference type="ARBA" id="ARBA00022723"/>
    </source>
</evidence>
<dbReference type="GO" id="GO:0051371">
    <property type="term" value="F:muscle alpha-actinin binding"/>
    <property type="evidence" value="ECO:0007669"/>
    <property type="project" value="TreeGrafter"/>
</dbReference>
<gene>
    <name evidence="13" type="ORF">Q5P01_016087</name>
</gene>
<protein>
    <recommendedName>
        <fullName evidence="12">LIM zinc-binding domain-containing protein</fullName>
    </recommendedName>
</protein>
<keyword evidence="5" id="KW-0677">Repeat</keyword>
<dbReference type="SUPFAM" id="SSF57716">
    <property type="entry name" value="Glucocorticoid receptor-like (DNA-binding domain)"/>
    <property type="match status" value="5"/>
</dbReference>
<dbReference type="CDD" id="cd09412">
    <property type="entry name" value="LIM4_Leupaxin"/>
    <property type="match status" value="1"/>
</dbReference>
<keyword evidence="8 10" id="KW-0440">LIM domain</keyword>
<evidence type="ECO:0000256" key="11">
    <source>
        <dbReference type="SAM" id="MobiDB-lite"/>
    </source>
</evidence>
<sequence length="395" mass="43105">MDELDLLLEELGLNPTGSESVSEKKSNNAADGEVPGAVYAGHKKENDTVPSNVYSDLPAPVAASQSPDSPTKELDSILADLMGLGEEDSVSSTNPPVLKKKQCVDKKTEGGQQKEKDSSSTAGSGGKTSTTNQKTDTIDDLLGGLSSDLEKIGVRTVAKGHCASCNKCIVGKMVTALGEVWHPEHFVCVVCKMELSTTGFFERDGRPYCDKDYHQLFSPRCAYCKGPILQNILTALDQTWHPEHFFCTHCGGLFGSDGFLEKDGKPYCCKDFYHLFAPKCSGCGESVRENYLTAANGTWHPECFVCADCLRPFKDGCFMELEGRPLCSIHFHSRQGTLCGGCGEPITGRCISALDRKFHPEHFVCAFCLRQLSQGVFKEQNGKPYCSPCFNKLFL</sequence>
<dbReference type="PANTHER" id="PTHR24214:SF62">
    <property type="entry name" value="LEUPAXIN"/>
    <property type="match status" value="1"/>
</dbReference>
<keyword evidence="3" id="KW-0963">Cytoplasm</keyword>
<keyword evidence="7" id="KW-0965">Cell junction</keyword>
<accession>A0AA88SL82</accession>
<name>A0AA88SL82_CHASR</name>
<dbReference type="Gene3D" id="2.10.110.10">
    <property type="entry name" value="Cysteine Rich Protein"/>
    <property type="match status" value="4"/>
</dbReference>
<evidence type="ECO:0000256" key="2">
    <source>
        <dbReference type="ARBA" id="ARBA00004246"/>
    </source>
</evidence>
<dbReference type="GO" id="GO:0031941">
    <property type="term" value="C:filamentous actin"/>
    <property type="evidence" value="ECO:0007669"/>
    <property type="project" value="TreeGrafter"/>
</dbReference>
<dbReference type="CDD" id="cd09336">
    <property type="entry name" value="LIM1_Paxillin_like"/>
    <property type="match status" value="1"/>
</dbReference>
<evidence type="ECO:0000259" key="12">
    <source>
        <dbReference type="PROSITE" id="PS50023"/>
    </source>
</evidence>
<dbReference type="FunFam" id="2.10.110.10:FF:000009">
    <property type="entry name" value="Paxillin isoform 1"/>
    <property type="match status" value="1"/>
</dbReference>
<evidence type="ECO:0000313" key="14">
    <source>
        <dbReference type="Proteomes" id="UP001187415"/>
    </source>
</evidence>
<organism evidence="13 14">
    <name type="scientific">Channa striata</name>
    <name type="common">Snakehead murrel</name>
    <name type="synonym">Ophicephalus striatus</name>
    <dbReference type="NCBI Taxonomy" id="64152"/>
    <lineage>
        <taxon>Eukaryota</taxon>
        <taxon>Metazoa</taxon>
        <taxon>Chordata</taxon>
        <taxon>Craniata</taxon>
        <taxon>Vertebrata</taxon>
        <taxon>Euteleostomi</taxon>
        <taxon>Actinopterygii</taxon>
        <taxon>Neopterygii</taxon>
        <taxon>Teleostei</taxon>
        <taxon>Neoteleostei</taxon>
        <taxon>Acanthomorphata</taxon>
        <taxon>Anabantaria</taxon>
        <taxon>Anabantiformes</taxon>
        <taxon>Channoidei</taxon>
        <taxon>Channidae</taxon>
        <taxon>Channa</taxon>
    </lineage>
</organism>
<feature type="compositionally biased region" description="Basic and acidic residues" evidence="11">
    <location>
        <begin position="102"/>
        <end position="118"/>
    </location>
</feature>
<evidence type="ECO:0000256" key="9">
    <source>
        <dbReference type="ARBA" id="ARBA00023212"/>
    </source>
</evidence>
<dbReference type="InterPro" id="IPR001781">
    <property type="entry name" value="Znf_LIM"/>
</dbReference>
<dbReference type="EMBL" id="JAUPFM010000012">
    <property type="protein sequence ID" value="KAK2835603.1"/>
    <property type="molecule type" value="Genomic_DNA"/>
</dbReference>
<feature type="region of interest" description="Disordered" evidence="11">
    <location>
        <begin position="11"/>
        <end position="73"/>
    </location>
</feature>
<evidence type="ECO:0000256" key="5">
    <source>
        <dbReference type="ARBA" id="ARBA00022737"/>
    </source>
</evidence>
<dbReference type="PROSITE" id="PS50023">
    <property type="entry name" value="LIM_DOMAIN_2"/>
    <property type="match status" value="3"/>
</dbReference>
<feature type="compositionally biased region" description="Low complexity" evidence="11">
    <location>
        <begin position="119"/>
        <end position="131"/>
    </location>
</feature>
<dbReference type="GO" id="GO:0005912">
    <property type="term" value="C:adherens junction"/>
    <property type="evidence" value="ECO:0007669"/>
    <property type="project" value="TreeGrafter"/>
</dbReference>
<dbReference type="GO" id="GO:0007507">
    <property type="term" value="P:heart development"/>
    <property type="evidence" value="ECO:0007669"/>
    <property type="project" value="TreeGrafter"/>
</dbReference>
<dbReference type="GO" id="GO:0005925">
    <property type="term" value="C:focal adhesion"/>
    <property type="evidence" value="ECO:0007669"/>
    <property type="project" value="UniProtKB-SubCell"/>
</dbReference>
<comment type="subcellular location">
    <subcellularLocation>
        <location evidence="2">Cell junction</location>
        <location evidence="2">Focal adhesion</location>
    </subcellularLocation>
    <subcellularLocation>
        <location evidence="1">Cytoplasm</location>
        <location evidence="1">Cytoskeleton</location>
    </subcellularLocation>
</comment>
<evidence type="ECO:0000256" key="7">
    <source>
        <dbReference type="ARBA" id="ARBA00022949"/>
    </source>
</evidence>
<dbReference type="Pfam" id="PF00412">
    <property type="entry name" value="LIM"/>
    <property type="match status" value="4"/>
</dbReference>
<keyword evidence="6 10" id="KW-0862">Zinc</keyword>
<dbReference type="GO" id="GO:0061061">
    <property type="term" value="P:muscle structure development"/>
    <property type="evidence" value="ECO:0007669"/>
    <property type="project" value="TreeGrafter"/>
</dbReference>
<dbReference type="Proteomes" id="UP001187415">
    <property type="component" value="Unassembled WGS sequence"/>
</dbReference>
<feature type="domain" description="LIM zinc-binding" evidence="12">
    <location>
        <begin position="278"/>
        <end position="337"/>
    </location>
</feature>
<dbReference type="PROSITE" id="PS00478">
    <property type="entry name" value="LIM_DOMAIN_1"/>
    <property type="match status" value="2"/>
</dbReference>
<evidence type="ECO:0000256" key="10">
    <source>
        <dbReference type="PROSITE-ProRule" id="PRU00125"/>
    </source>
</evidence>
<keyword evidence="4 10" id="KW-0479">Metal-binding</keyword>
<dbReference type="GO" id="GO:0030018">
    <property type="term" value="C:Z disc"/>
    <property type="evidence" value="ECO:0007669"/>
    <property type="project" value="TreeGrafter"/>
</dbReference>
<dbReference type="FunFam" id="2.10.110.10:FF:000008">
    <property type="entry name" value="Paxillin isoform 1"/>
    <property type="match status" value="1"/>
</dbReference>
<feature type="domain" description="LIM zinc-binding" evidence="12">
    <location>
        <begin position="160"/>
        <end position="219"/>
    </location>
</feature>
<evidence type="ECO:0000256" key="1">
    <source>
        <dbReference type="ARBA" id="ARBA00004245"/>
    </source>
</evidence>
<dbReference type="GO" id="GO:0030036">
    <property type="term" value="P:actin cytoskeleton organization"/>
    <property type="evidence" value="ECO:0007669"/>
    <property type="project" value="TreeGrafter"/>
</dbReference>
<keyword evidence="14" id="KW-1185">Reference proteome</keyword>